<sequence length="249" mass="28360">MVNRINWTVKWHSLCAKSDAVTPGSDGSRSGPSFSFEPPNVVTFSNSTGTVIPCGARGVPSPVIKWESVDNGQTISDVSGLRMVRVDGSLVFPPFRPEDYRPDIHSTRYRFDSIEKRYDYRSHKKLCRVSAINSFSKPCLAVFYTTVSHMTGIYDGEKQLIYELDIIVQVMDRDSSTTGLAFIYIVYSKQFYRNNSIEECPREGRQTVGKKRETRIGIHFDISSDIFHKNFDFTPILESLTFANLYNTY</sequence>
<reference evidence="1" key="1">
    <citation type="submission" date="2020-11" db="EMBL/GenBank/DDBJ databases">
        <authorList>
            <person name="Tran Van P."/>
        </authorList>
    </citation>
    <scope>NUCLEOTIDE SEQUENCE</scope>
</reference>
<accession>A0A7R9KFS7</accession>
<name>A0A7R9KFS7_9ACAR</name>
<dbReference type="EMBL" id="OC855053">
    <property type="protein sequence ID" value="CAD7621101.1"/>
    <property type="molecule type" value="Genomic_DNA"/>
</dbReference>
<dbReference type="SUPFAM" id="SSF48726">
    <property type="entry name" value="Immunoglobulin"/>
    <property type="match status" value="1"/>
</dbReference>
<dbReference type="InterPro" id="IPR013783">
    <property type="entry name" value="Ig-like_fold"/>
</dbReference>
<dbReference type="EMBL" id="CAJPIZ010000478">
    <property type="protein sequence ID" value="CAG2101531.1"/>
    <property type="molecule type" value="Genomic_DNA"/>
</dbReference>
<organism evidence="1">
    <name type="scientific">Medioppia subpectinata</name>
    <dbReference type="NCBI Taxonomy" id="1979941"/>
    <lineage>
        <taxon>Eukaryota</taxon>
        <taxon>Metazoa</taxon>
        <taxon>Ecdysozoa</taxon>
        <taxon>Arthropoda</taxon>
        <taxon>Chelicerata</taxon>
        <taxon>Arachnida</taxon>
        <taxon>Acari</taxon>
        <taxon>Acariformes</taxon>
        <taxon>Sarcoptiformes</taxon>
        <taxon>Oribatida</taxon>
        <taxon>Brachypylina</taxon>
        <taxon>Oppioidea</taxon>
        <taxon>Oppiidae</taxon>
        <taxon>Medioppia</taxon>
    </lineage>
</organism>
<dbReference type="Proteomes" id="UP000759131">
    <property type="component" value="Unassembled WGS sequence"/>
</dbReference>
<dbReference type="Gene3D" id="2.60.40.10">
    <property type="entry name" value="Immunoglobulins"/>
    <property type="match status" value="1"/>
</dbReference>
<evidence type="ECO:0000313" key="1">
    <source>
        <dbReference type="EMBL" id="CAD7621101.1"/>
    </source>
</evidence>
<dbReference type="AlphaFoldDB" id="A0A7R9KFS7"/>
<dbReference type="InterPro" id="IPR036179">
    <property type="entry name" value="Ig-like_dom_sf"/>
</dbReference>
<gene>
    <name evidence="1" type="ORF">OSB1V03_LOCUS1577</name>
</gene>
<evidence type="ECO:0000313" key="2">
    <source>
        <dbReference type="Proteomes" id="UP000759131"/>
    </source>
</evidence>
<dbReference type="OrthoDB" id="5969272at2759"/>
<keyword evidence="2" id="KW-1185">Reference proteome</keyword>
<proteinExistence type="predicted"/>
<protein>
    <submittedName>
        <fullName evidence="1">Uncharacterized protein</fullName>
    </submittedName>
</protein>